<evidence type="ECO:0000313" key="3">
    <source>
        <dbReference type="EMBL" id="CAI2387334.1"/>
    </source>
</evidence>
<feature type="region of interest" description="Disordered" evidence="2">
    <location>
        <begin position="104"/>
        <end position="139"/>
    </location>
</feature>
<dbReference type="EMBL" id="CAMPGE010029851">
    <property type="protein sequence ID" value="CAI2387334.1"/>
    <property type="molecule type" value="Genomic_DNA"/>
</dbReference>
<organism evidence="3 4">
    <name type="scientific">Euplotes crassus</name>
    <dbReference type="NCBI Taxonomy" id="5936"/>
    <lineage>
        <taxon>Eukaryota</taxon>
        <taxon>Sar</taxon>
        <taxon>Alveolata</taxon>
        <taxon>Ciliophora</taxon>
        <taxon>Intramacronucleata</taxon>
        <taxon>Spirotrichea</taxon>
        <taxon>Hypotrichia</taxon>
        <taxon>Euplotida</taxon>
        <taxon>Euplotidae</taxon>
        <taxon>Moneuplotes</taxon>
    </lineage>
</organism>
<protein>
    <submittedName>
        <fullName evidence="3">Uncharacterized protein</fullName>
    </submittedName>
</protein>
<feature type="region of interest" description="Disordered" evidence="2">
    <location>
        <begin position="278"/>
        <end position="306"/>
    </location>
</feature>
<feature type="coiled-coil region" evidence="1">
    <location>
        <begin position="202"/>
        <end position="229"/>
    </location>
</feature>
<accession>A0AAD2DAK5</accession>
<feature type="compositionally biased region" description="Basic residues" evidence="2">
    <location>
        <begin position="128"/>
        <end position="139"/>
    </location>
</feature>
<evidence type="ECO:0000313" key="4">
    <source>
        <dbReference type="Proteomes" id="UP001295684"/>
    </source>
</evidence>
<reference evidence="3" key="1">
    <citation type="submission" date="2023-07" db="EMBL/GenBank/DDBJ databases">
        <authorList>
            <consortium name="AG Swart"/>
            <person name="Singh M."/>
            <person name="Singh A."/>
            <person name="Seah K."/>
            <person name="Emmerich C."/>
        </authorList>
    </citation>
    <scope>NUCLEOTIDE SEQUENCE</scope>
    <source>
        <strain evidence="3">DP1</strain>
    </source>
</reference>
<gene>
    <name evidence="3" type="ORF">ECRASSUSDP1_LOCUS28964</name>
</gene>
<feature type="compositionally biased region" description="Basic residues" evidence="2">
    <location>
        <begin position="282"/>
        <end position="298"/>
    </location>
</feature>
<evidence type="ECO:0000256" key="1">
    <source>
        <dbReference type="SAM" id="Coils"/>
    </source>
</evidence>
<feature type="region of interest" description="Disordered" evidence="2">
    <location>
        <begin position="423"/>
        <end position="453"/>
    </location>
</feature>
<evidence type="ECO:0000256" key="2">
    <source>
        <dbReference type="SAM" id="MobiDB-lite"/>
    </source>
</evidence>
<feature type="compositionally biased region" description="Polar residues" evidence="2">
    <location>
        <begin position="107"/>
        <end position="122"/>
    </location>
</feature>
<name>A0AAD2DAK5_EUPCR</name>
<sequence>MIIQPILDSQSIGSDMTNEIVQKTLNDISHKDFDKMTIPYGIEHAIISSSCHLFSQDLKVDDCFLEEDDEPQSYANDCFIPNKLKIETKPGSFINVEIDNSDEFDAESQSNAQSRIRSTRSGRTFRDKPKRPKVASKIKSKANGQVKLDPKDLPDYYDYQDNLAYIFKPLVNKSSLDAWLDRIKDGSHSYRDPLYNITSKDLDILRDTLERIKKNKIEMEKELKSKREIKAKGQKMFENKIQKGLLTYDHKGKIIPIRQVKPEKLPADFKQLLAHSMQTAKKPNKRNKKSLKIQKKQTFRNTSEGSKDKSLIQTYKNTKLVKSYLKSTINSGMSKDGLTISPSDGVAFIPDPTTREKIQGRPYKYKLRQFQKEFMENRGRRNQTLLDTNTFEEMEDIEEDEDTKLRNKNLSLDFASEHLIQSEGIIQEDKQSKSSPRSNSMRNSKQAVFNSRMNSNRSQIPILNKEYSFISTNLNSKSIKKKLMNYEPNSSINDPFDELNIPVKTSLMLPPLTIGNMQKTVDSRNLNNQSLIGSNMTFRNNSNDFGTIINRSKISIKSNMKNRMRNISAPKAKIFTRENSPSQFSEALPDISMESSKPPLLAKMPQRLKRSIHYEQMTTKDAPLTKKTRKQIDLLKAFERSKMGIRPKLINRTHKNL</sequence>
<dbReference type="Proteomes" id="UP001295684">
    <property type="component" value="Unassembled WGS sequence"/>
</dbReference>
<comment type="caution">
    <text evidence="3">The sequence shown here is derived from an EMBL/GenBank/DDBJ whole genome shotgun (WGS) entry which is preliminary data.</text>
</comment>
<keyword evidence="1" id="KW-0175">Coiled coil</keyword>
<feature type="compositionally biased region" description="Polar residues" evidence="2">
    <location>
        <begin position="433"/>
        <end position="453"/>
    </location>
</feature>
<proteinExistence type="predicted"/>
<dbReference type="AlphaFoldDB" id="A0AAD2DAK5"/>
<keyword evidence="4" id="KW-1185">Reference proteome</keyword>